<feature type="transmembrane region" description="Helical" evidence="6">
    <location>
        <begin position="18"/>
        <end position="39"/>
    </location>
</feature>
<feature type="transmembrane region" description="Helical" evidence="6">
    <location>
        <begin position="344"/>
        <end position="365"/>
    </location>
</feature>
<sequence length="414" mass="44769">MDCIRLTEEQVMTRENKVVWIAALIQFVNIVDFMMVMPLGPDMAKSLPISNTDIGVICGCYTLAVGFSGILCSKFLDNFDRKKVAVITVLGLSLGTVSAAFAGDLNTLIAARVLAGIFGGPAAAIALSMIADIVPPERRGKAMAIVMGTFSVSSVVAIPFGLELARLGSWKTPFYGIFFLGCFALLLIFLWTPAMKEHLNSKNKPISVIKLIYKPKYVYAYVMMLTAMIATYAIIPPLSAYLQLNMGYPRESLGFLYLSGGIVTLVLTQVAGRLSDRIGSIPTNIIGTALSIVFLYDGFMHQPISSVPVIFCMFMGTVLIRNVSAMTEASKLSIPQERAGFMSLLSSVQHIGNGIGAFIASLILTTGVNGQLVHMEWVAAISIVFALIQPVCLVVIKKKSVAESMLKLDELKVR</sequence>
<evidence type="ECO:0000256" key="3">
    <source>
        <dbReference type="ARBA" id="ARBA00022692"/>
    </source>
</evidence>
<dbReference type="Gene3D" id="1.20.1250.20">
    <property type="entry name" value="MFS general substrate transporter like domains"/>
    <property type="match status" value="1"/>
</dbReference>
<dbReference type="PANTHER" id="PTHR43124:SF3">
    <property type="entry name" value="CHLORAMPHENICOL EFFLUX PUMP RV0191"/>
    <property type="match status" value="1"/>
</dbReference>
<feature type="transmembrane region" description="Helical" evidence="6">
    <location>
        <begin position="84"/>
        <end position="103"/>
    </location>
</feature>
<evidence type="ECO:0000256" key="5">
    <source>
        <dbReference type="ARBA" id="ARBA00023136"/>
    </source>
</evidence>
<comment type="caution">
    <text evidence="8">The sequence shown here is derived from an EMBL/GenBank/DDBJ whole genome shotgun (WGS) entry which is preliminary data.</text>
</comment>
<organism evidence="8 9">
    <name type="scientific">Vibrio rotiferianus</name>
    <dbReference type="NCBI Taxonomy" id="190895"/>
    <lineage>
        <taxon>Bacteria</taxon>
        <taxon>Pseudomonadati</taxon>
        <taxon>Pseudomonadota</taxon>
        <taxon>Gammaproteobacteria</taxon>
        <taxon>Vibrionales</taxon>
        <taxon>Vibrionaceae</taxon>
        <taxon>Vibrio</taxon>
    </lineage>
</organism>
<dbReference type="EMBL" id="VTYN01000053">
    <property type="protein sequence ID" value="NOH51164.1"/>
    <property type="molecule type" value="Genomic_DNA"/>
</dbReference>
<comment type="subcellular location">
    <subcellularLocation>
        <location evidence="1">Cell membrane</location>
        <topology evidence="1">Multi-pass membrane protein</topology>
    </subcellularLocation>
</comment>
<proteinExistence type="predicted"/>
<feature type="transmembrane region" description="Helical" evidence="6">
    <location>
        <begin position="142"/>
        <end position="162"/>
    </location>
</feature>
<keyword evidence="5 6" id="KW-0472">Membrane</keyword>
<feature type="transmembrane region" description="Helical" evidence="6">
    <location>
        <begin position="377"/>
        <end position="396"/>
    </location>
</feature>
<protein>
    <submittedName>
        <fullName evidence="8">MFS transporter</fullName>
    </submittedName>
</protein>
<evidence type="ECO:0000256" key="4">
    <source>
        <dbReference type="ARBA" id="ARBA00022989"/>
    </source>
</evidence>
<feature type="transmembrane region" description="Helical" evidence="6">
    <location>
        <begin position="305"/>
        <end position="323"/>
    </location>
</feature>
<evidence type="ECO:0000256" key="6">
    <source>
        <dbReference type="SAM" id="Phobius"/>
    </source>
</evidence>
<keyword evidence="4 6" id="KW-1133">Transmembrane helix</keyword>
<keyword evidence="3 6" id="KW-0812">Transmembrane</keyword>
<feature type="transmembrane region" description="Helical" evidence="6">
    <location>
        <begin position="216"/>
        <end position="235"/>
    </location>
</feature>
<dbReference type="AlphaFoldDB" id="A0A7Y3ZDN7"/>
<evidence type="ECO:0000313" key="9">
    <source>
        <dbReference type="Proteomes" id="UP000572072"/>
    </source>
</evidence>
<evidence type="ECO:0000256" key="2">
    <source>
        <dbReference type="ARBA" id="ARBA00022475"/>
    </source>
</evidence>
<gene>
    <name evidence="8" type="ORF">F0262_24450</name>
</gene>
<accession>A0A7Y3ZDN7</accession>
<dbReference type="GO" id="GO:0022857">
    <property type="term" value="F:transmembrane transporter activity"/>
    <property type="evidence" value="ECO:0007669"/>
    <property type="project" value="InterPro"/>
</dbReference>
<dbReference type="InterPro" id="IPR036259">
    <property type="entry name" value="MFS_trans_sf"/>
</dbReference>
<feature type="domain" description="Major facilitator superfamily (MFS) profile" evidence="7">
    <location>
        <begin position="18"/>
        <end position="401"/>
    </location>
</feature>
<dbReference type="InterPro" id="IPR011701">
    <property type="entry name" value="MFS"/>
</dbReference>
<feature type="transmembrane region" description="Helical" evidence="6">
    <location>
        <begin position="174"/>
        <end position="195"/>
    </location>
</feature>
<dbReference type="GO" id="GO:0005886">
    <property type="term" value="C:plasma membrane"/>
    <property type="evidence" value="ECO:0007669"/>
    <property type="project" value="UniProtKB-SubCell"/>
</dbReference>
<dbReference type="SUPFAM" id="SSF103473">
    <property type="entry name" value="MFS general substrate transporter"/>
    <property type="match status" value="1"/>
</dbReference>
<dbReference type="InterPro" id="IPR050189">
    <property type="entry name" value="MFS_Efflux_Transporters"/>
</dbReference>
<feature type="transmembrane region" description="Helical" evidence="6">
    <location>
        <begin position="255"/>
        <end position="274"/>
    </location>
</feature>
<dbReference type="Pfam" id="PF07690">
    <property type="entry name" value="MFS_1"/>
    <property type="match status" value="1"/>
</dbReference>
<feature type="transmembrane region" description="Helical" evidence="6">
    <location>
        <begin position="281"/>
        <end position="299"/>
    </location>
</feature>
<dbReference type="CDD" id="cd17324">
    <property type="entry name" value="MFS_NepI_like"/>
    <property type="match status" value="1"/>
</dbReference>
<evidence type="ECO:0000259" key="7">
    <source>
        <dbReference type="PROSITE" id="PS50850"/>
    </source>
</evidence>
<name>A0A7Y3ZDN7_9VIBR</name>
<dbReference type="PROSITE" id="PS50850">
    <property type="entry name" value="MFS"/>
    <property type="match status" value="1"/>
</dbReference>
<dbReference type="Proteomes" id="UP000572072">
    <property type="component" value="Unassembled WGS sequence"/>
</dbReference>
<feature type="transmembrane region" description="Helical" evidence="6">
    <location>
        <begin position="54"/>
        <end position="72"/>
    </location>
</feature>
<keyword evidence="2" id="KW-1003">Cell membrane</keyword>
<feature type="transmembrane region" description="Helical" evidence="6">
    <location>
        <begin position="109"/>
        <end position="130"/>
    </location>
</feature>
<reference evidence="8 9" key="1">
    <citation type="submission" date="2019-08" db="EMBL/GenBank/DDBJ databases">
        <title>Draft genome sequencing and comparative genomics of hatchery-associated Vibrios.</title>
        <authorList>
            <person name="Kehlet-Delgado H."/>
            <person name="Mueller R.S."/>
        </authorList>
    </citation>
    <scope>NUCLEOTIDE SEQUENCE [LARGE SCALE GENOMIC DNA]</scope>
    <source>
        <strain evidence="8 9">00-78-3</strain>
    </source>
</reference>
<dbReference type="PANTHER" id="PTHR43124">
    <property type="entry name" value="PURINE EFFLUX PUMP PBUE"/>
    <property type="match status" value="1"/>
</dbReference>
<evidence type="ECO:0000256" key="1">
    <source>
        <dbReference type="ARBA" id="ARBA00004651"/>
    </source>
</evidence>
<dbReference type="InterPro" id="IPR020846">
    <property type="entry name" value="MFS_dom"/>
</dbReference>
<evidence type="ECO:0000313" key="8">
    <source>
        <dbReference type="EMBL" id="NOH51164.1"/>
    </source>
</evidence>